<dbReference type="EMBL" id="JACBKZ010000015">
    <property type="protein sequence ID" value="KAF5930951.1"/>
    <property type="molecule type" value="Genomic_DNA"/>
</dbReference>
<evidence type="ECO:0008006" key="3">
    <source>
        <dbReference type="Google" id="ProtNLM"/>
    </source>
</evidence>
<keyword evidence="2" id="KW-1185">Reference proteome</keyword>
<accession>A0A7J7FSG3</accession>
<proteinExistence type="predicted"/>
<reference evidence="1 2" key="2">
    <citation type="submission" date="2020-07" db="EMBL/GenBank/DDBJ databases">
        <title>Genome assembly of wild tea tree DASZ reveals pedigree and selection history of tea varieties.</title>
        <authorList>
            <person name="Zhang W."/>
        </authorList>
    </citation>
    <scope>NUCLEOTIDE SEQUENCE [LARGE SCALE GENOMIC DNA]</scope>
    <source>
        <strain evidence="2">cv. G240</strain>
        <tissue evidence="1">Leaf</tissue>
    </source>
</reference>
<gene>
    <name evidence="1" type="ORF">HYC85_031824</name>
</gene>
<dbReference type="AlphaFoldDB" id="A0A7J7FSG3"/>
<evidence type="ECO:0000313" key="1">
    <source>
        <dbReference type="EMBL" id="KAF5930951.1"/>
    </source>
</evidence>
<dbReference type="Proteomes" id="UP000593564">
    <property type="component" value="Unassembled WGS sequence"/>
</dbReference>
<protein>
    <recommendedName>
        <fullName evidence="3">Reverse transcriptase zinc-binding domain-containing protein</fullName>
    </recommendedName>
</protein>
<sequence length="59" mass="6578">MMQPIIGDGKSTILWFDNWMPVAPIIITKGENVISNVELGRDALVSSIVIGRNRKWPQA</sequence>
<organism evidence="1 2">
    <name type="scientific">Camellia sinensis</name>
    <name type="common">Tea plant</name>
    <name type="synonym">Thea sinensis</name>
    <dbReference type="NCBI Taxonomy" id="4442"/>
    <lineage>
        <taxon>Eukaryota</taxon>
        <taxon>Viridiplantae</taxon>
        <taxon>Streptophyta</taxon>
        <taxon>Embryophyta</taxon>
        <taxon>Tracheophyta</taxon>
        <taxon>Spermatophyta</taxon>
        <taxon>Magnoliopsida</taxon>
        <taxon>eudicotyledons</taxon>
        <taxon>Gunneridae</taxon>
        <taxon>Pentapetalae</taxon>
        <taxon>asterids</taxon>
        <taxon>Ericales</taxon>
        <taxon>Theaceae</taxon>
        <taxon>Camellia</taxon>
    </lineage>
</organism>
<reference evidence="2" key="1">
    <citation type="journal article" date="2020" name="Nat. Commun.">
        <title>Genome assembly of wild tea tree DASZ reveals pedigree and selection history of tea varieties.</title>
        <authorList>
            <person name="Zhang W."/>
            <person name="Zhang Y."/>
            <person name="Qiu H."/>
            <person name="Guo Y."/>
            <person name="Wan H."/>
            <person name="Zhang X."/>
            <person name="Scossa F."/>
            <person name="Alseekh S."/>
            <person name="Zhang Q."/>
            <person name="Wang P."/>
            <person name="Xu L."/>
            <person name="Schmidt M.H."/>
            <person name="Jia X."/>
            <person name="Li D."/>
            <person name="Zhu A."/>
            <person name="Guo F."/>
            <person name="Chen W."/>
            <person name="Ni D."/>
            <person name="Usadel B."/>
            <person name="Fernie A.R."/>
            <person name="Wen W."/>
        </authorList>
    </citation>
    <scope>NUCLEOTIDE SEQUENCE [LARGE SCALE GENOMIC DNA]</scope>
    <source>
        <strain evidence="2">cv. G240</strain>
    </source>
</reference>
<name>A0A7J7FSG3_CAMSI</name>
<evidence type="ECO:0000313" key="2">
    <source>
        <dbReference type="Proteomes" id="UP000593564"/>
    </source>
</evidence>
<comment type="caution">
    <text evidence="1">The sequence shown here is derived from an EMBL/GenBank/DDBJ whole genome shotgun (WGS) entry which is preliminary data.</text>
</comment>